<reference evidence="2 3" key="1">
    <citation type="journal article" date="2018" name="Elife">
        <title>Functional genomics of lipid metabolism in the oleaginous yeast Rhodosporidium toruloides.</title>
        <authorList>
            <person name="Coradetti S.T."/>
            <person name="Pinel D."/>
            <person name="Geiselman G."/>
            <person name="Ito M."/>
            <person name="Mondo S."/>
            <person name="Reilly M.C."/>
            <person name="Cheng Y.F."/>
            <person name="Bauer S."/>
            <person name="Grigoriev I."/>
            <person name="Gladden J.M."/>
            <person name="Simmons B.A."/>
            <person name="Brem R."/>
            <person name="Arkin A.P."/>
            <person name="Skerker J.M."/>
        </authorList>
    </citation>
    <scope>NUCLEOTIDE SEQUENCE [LARGE SCALE GENOMIC DNA]</scope>
    <source>
        <strain evidence="2 3">NBRC 0880</strain>
    </source>
</reference>
<organism evidence="2 3">
    <name type="scientific">Rhodotorula toruloides</name>
    <name type="common">Yeast</name>
    <name type="synonym">Rhodosporidium toruloides</name>
    <dbReference type="NCBI Taxonomy" id="5286"/>
    <lineage>
        <taxon>Eukaryota</taxon>
        <taxon>Fungi</taxon>
        <taxon>Dikarya</taxon>
        <taxon>Basidiomycota</taxon>
        <taxon>Pucciniomycotina</taxon>
        <taxon>Microbotryomycetes</taxon>
        <taxon>Sporidiobolales</taxon>
        <taxon>Sporidiobolaceae</taxon>
        <taxon>Rhodotorula</taxon>
    </lineage>
</organism>
<dbReference type="Proteomes" id="UP000239560">
    <property type="component" value="Unassembled WGS sequence"/>
</dbReference>
<dbReference type="GO" id="GO:0016567">
    <property type="term" value="P:protein ubiquitination"/>
    <property type="evidence" value="ECO:0007669"/>
    <property type="project" value="TreeGrafter"/>
</dbReference>
<dbReference type="AlphaFoldDB" id="A0A2T0ACI6"/>
<dbReference type="GO" id="GO:0061630">
    <property type="term" value="F:ubiquitin protein ligase activity"/>
    <property type="evidence" value="ECO:0007669"/>
    <property type="project" value="TreeGrafter"/>
</dbReference>
<evidence type="ECO:0000313" key="3">
    <source>
        <dbReference type="Proteomes" id="UP000239560"/>
    </source>
</evidence>
<dbReference type="Gene3D" id="3.30.40.10">
    <property type="entry name" value="Zinc/RING finger domain, C3HC4 (zinc finger)"/>
    <property type="match status" value="1"/>
</dbReference>
<dbReference type="PANTHER" id="PTHR22696:SF1">
    <property type="entry name" value="E3 UBIQUITIN-PROTEIN LIGASE RNF26"/>
    <property type="match status" value="1"/>
</dbReference>
<evidence type="ECO:0000256" key="1">
    <source>
        <dbReference type="SAM" id="MobiDB-lite"/>
    </source>
</evidence>
<dbReference type="EMBL" id="LCTV02000003">
    <property type="protein sequence ID" value="PRQ75711.1"/>
    <property type="molecule type" value="Genomic_DNA"/>
</dbReference>
<comment type="caution">
    <text evidence="2">The sequence shown here is derived from an EMBL/GenBank/DDBJ whole genome shotgun (WGS) entry which is preliminary data.</text>
</comment>
<dbReference type="Pfam" id="PF13920">
    <property type="entry name" value="zf-C3HC4_3"/>
    <property type="match status" value="1"/>
</dbReference>
<dbReference type="OrthoDB" id="66726at2759"/>
<feature type="region of interest" description="Disordered" evidence="1">
    <location>
        <begin position="655"/>
        <end position="694"/>
    </location>
</feature>
<name>A0A2T0ACI6_RHOTO</name>
<sequence>MDDLDLTQTYSYRGVRFLRSAASRAGSLVLAPPRYAATRLVPDRVRGWMPSVLLSEGGGGAVAGGMSGMGGSAGSAATAAASGAAEGAGAAGAQGPADAAAYVLPAPITFLTSPYLLVSIALGFFLHRVHHLVPPRDAISPTAAQRQGVRQRGLERVLSLPVQLGVRIPALLLVLRTCVALALAIAVNKGWTEAAWLGKDVEAGVIGGIARTCAKMLVWSTAWAGKGPLGKLVSSGAAASALEHSSLLWQTYVAVAVSMTCENFVRSLADDLPSPSHMNLLSFAFLLHINSYGTTGAGTSIKGSTQTYLYLLICLLEILTLQTSYALPAIRLAYSRHPITLQQRRRILTARSSRLAITAFYSFVGQAFAMRAWAHLFGFVSAGSTEDVEEVIAGPVWLNKLPEVVFEVVVGLSVALRLAAALIRGEELTFNNLVGQPATAPSPDEDYAIALVKYTTHILSSTRLSGLAYELSPLEVLPLSISTTLESIGFIDPPPCDDLECPVHGAENREKERKRRDARSAGETGEVILRRNGEVVIFDRVGASGSSTIKRRRVAGEADERGFEREIGRVVVEPNRSELLPRFEYDEAIDEALDRDFEVEQDLVGGSRRIVWRRFWRVLFRVGFYVVYRALRAVKVGVAKVTGWGRDEGAMQEGWRVQARGRSRSCTPAAQGEEDEDDEDYSPNESDEEEDSPVLLYDGMTDAWEEMRSVHSDEAEDEVDPMTLFSDLSADASHSSATAPTPQELAPYLLAHHLSGSSTPLTRRRYRALLPSSSNSPSPGPSNSLAALSTAISHRRSKIVESAPHGDVERWMEEKREEWRESRSRFCVVCTVEERTIVLWPCRCLCLCDSCRTTLSERSTIASLDNADAAGGTGRGNALCPTCRTPVQGFSRIFVP</sequence>
<dbReference type="PANTHER" id="PTHR22696">
    <property type="entry name" value="E3 UBIQUITIN-PROTEIN LIGASE RNF26"/>
    <property type="match status" value="1"/>
</dbReference>
<evidence type="ECO:0000313" key="2">
    <source>
        <dbReference type="EMBL" id="PRQ75711.1"/>
    </source>
</evidence>
<accession>A0A2T0ACI6</accession>
<feature type="compositionally biased region" description="Acidic residues" evidence="1">
    <location>
        <begin position="672"/>
        <end position="692"/>
    </location>
</feature>
<dbReference type="GO" id="GO:0006511">
    <property type="term" value="P:ubiquitin-dependent protein catabolic process"/>
    <property type="evidence" value="ECO:0007669"/>
    <property type="project" value="TreeGrafter"/>
</dbReference>
<evidence type="ECO:0008006" key="4">
    <source>
        <dbReference type="Google" id="ProtNLM"/>
    </source>
</evidence>
<protein>
    <recommendedName>
        <fullName evidence="4">RING-type domain-containing protein</fullName>
    </recommendedName>
</protein>
<dbReference type="InterPro" id="IPR013083">
    <property type="entry name" value="Znf_RING/FYVE/PHD"/>
</dbReference>
<gene>
    <name evidence="2" type="ORF">AAT19DRAFT_12733</name>
</gene>
<proteinExistence type="predicted"/>